<reference evidence="9" key="3">
    <citation type="submission" date="2012-05" db="EMBL/GenBank/DDBJ databases">
        <authorList>
            <person name="Yin X."/>
            <person name="Niu Y."/>
            <person name="Luo H."/>
        </authorList>
    </citation>
    <scope>NUCLEOTIDE SEQUENCE</scope>
</reference>
<accession>I7C7X2</accession>
<dbReference type="InterPro" id="IPR000092">
    <property type="entry name" value="Polyprenyl_synt"/>
</dbReference>
<evidence type="ECO:0000256" key="7">
    <source>
        <dbReference type="RuleBase" id="RU004466"/>
    </source>
</evidence>
<dbReference type="CDD" id="cd00685">
    <property type="entry name" value="Trans_IPPS_HT"/>
    <property type="match status" value="1"/>
</dbReference>
<dbReference type="GO" id="GO:0004161">
    <property type="term" value="F:dimethylallyltranstransferase activity"/>
    <property type="evidence" value="ECO:0007669"/>
    <property type="project" value="TreeGrafter"/>
</dbReference>
<feature type="region of interest" description="Disordered" evidence="8">
    <location>
        <begin position="1"/>
        <end position="26"/>
    </location>
</feature>
<dbReference type="GO" id="GO:0005737">
    <property type="term" value="C:cytoplasm"/>
    <property type="evidence" value="ECO:0007669"/>
    <property type="project" value="TreeGrafter"/>
</dbReference>
<dbReference type="AlphaFoldDB" id="I7C7X2"/>
<dbReference type="PROSITE" id="PS00723">
    <property type="entry name" value="POLYPRENYL_SYNTHASE_1"/>
    <property type="match status" value="1"/>
</dbReference>
<evidence type="ECO:0000256" key="1">
    <source>
        <dbReference type="ARBA" id="ARBA00001946"/>
    </source>
</evidence>
<reference evidence="9" key="2">
    <citation type="journal article" date="2010" name="Physiol. Plantarum">
        <title>Analysis of expressed sequence tags from the Huperzia serrata leaf for gene discovery in the areas of secondary metabolite biosynthesis and development regulation.</title>
        <authorList>
            <person name="Luo H."/>
            <person name="Sun C."/>
            <person name="Li Y."/>
            <person name="Wu Q."/>
            <person name="Song J."/>
            <person name="Wang D."/>
            <person name="Jia X."/>
            <person name="Li R."/>
            <person name="Chen S."/>
        </authorList>
    </citation>
    <scope>NUCLEOTIDE SEQUENCE</scope>
</reference>
<dbReference type="InterPro" id="IPR008949">
    <property type="entry name" value="Isoprenoid_synthase_dom_sf"/>
</dbReference>
<dbReference type="PANTHER" id="PTHR11525">
    <property type="entry name" value="FARNESYL-PYROPHOSPHATE SYNTHETASE"/>
    <property type="match status" value="1"/>
</dbReference>
<evidence type="ECO:0000256" key="4">
    <source>
        <dbReference type="ARBA" id="ARBA00022723"/>
    </source>
</evidence>
<keyword evidence="3 7" id="KW-0808">Transferase</keyword>
<dbReference type="EMBL" id="JX027508">
    <property type="protein sequence ID" value="AFO53556.1"/>
    <property type="molecule type" value="mRNA"/>
</dbReference>
<dbReference type="Pfam" id="PF00348">
    <property type="entry name" value="polyprenyl_synt"/>
    <property type="match status" value="1"/>
</dbReference>
<evidence type="ECO:0000256" key="8">
    <source>
        <dbReference type="SAM" id="MobiDB-lite"/>
    </source>
</evidence>
<evidence type="ECO:0000256" key="6">
    <source>
        <dbReference type="ARBA" id="ARBA00023229"/>
    </source>
</evidence>
<dbReference type="FunFam" id="1.10.600.10:FF:000008">
    <property type="entry name" value="Farnesyl pyrophosphate synthase"/>
    <property type="match status" value="1"/>
</dbReference>
<dbReference type="GO" id="GO:0046872">
    <property type="term" value="F:metal ion binding"/>
    <property type="evidence" value="ECO:0007669"/>
    <property type="project" value="UniProtKB-KW"/>
</dbReference>
<dbReference type="SFLD" id="SFLDS00005">
    <property type="entry name" value="Isoprenoid_Synthase_Type_I"/>
    <property type="match status" value="1"/>
</dbReference>
<evidence type="ECO:0000256" key="3">
    <source>
        <dbReference type="ARBA" id="ARBA00022679"/>
    </source>
</evidence>
<dbReference type="GO" id="GO:0045337">
    <property type="term" value="P:farnesyl diphosphate biosynthetic process"/>
    <property type="evidence" value="ECO:0007669"/>
    <property type="project" value="TreeGrafter"/>
</dbReference>
<protein>
    <submittedName>
        <fullName evidence="9">Farnesyl pyrophosphate synthase</fullName>
        <ecNumber evidence="9">2.5.1.10</ecNumber>
    </submittedName>
</protein>
<dbReference type="SFLD" id="SFLDG01017">
    <property type="entry name" value="Polyprenyl_Transferase_Like"/>
    <property type="match status" value="1"/>
</dbReference>
<proteinExistence type="evidence at transcript level"/>
<dbReference type="PROSITE" id="PS00444">
    <property type="entry name" value="POLYPRENYL_SYNTHASE_2"/>
    <property type="match status" value="1"/>
</dbReference>
<keyword evidence="6" id="KW-0414">Isoprene biosynthesis</keyword>
<sequence length="372" mass="42681">MGTLQHQIASDSSANGGNLKGISEQSKSKAGGKEKFLEVYNKLKAELLLDSEAFRYTDESRAWVEKMLDYNVPGGKLNRGMSVLDSLRLLKAGVEVHDEEVFEGSALGWCIEWLQAYYLVLDDIMDNSVTRRGQPCWFRDPKVGLIAVNDGIILRTHISRILKSHFRKKPYYTDLLDLFNEVDYQTASGQMLDLITTPPGEVNLSKYTQETYLRIVEFKTAYYSFYLPVACALLMVGEEDQKTFQSAKEILVQMGTYFQVQDDFLDCFGDPEVIGKIGTDIEDTKCSWLIIQALQRANPKQRQRLKDNYGKADHSMVLEVKEVYNELELQRVYLEYEQESYSKLVSMIEKQESEALQAVLKSFLAKIYKRHK</sequence>
<keyword evidence="4" id="KW-0479">Metal-binding</keyword>
<comment type="cofactor">
    <cofactor evidence="1">
        <name>Mg(2+)</name>
        <dbReference type="ChEBI" id="CHEBI:18420"/>
    </cofactor>
</comment>
<feature type="compositionally biased region" description="Polar residues" evidence="8">
    <location>
        <begin position="1"/>
        <end position="16"/>
    </location>
</feature>
<dbReference type="Gene3D" id="1.10.600.10">
    <property type="entry name" value="Farnesyl Diphosphate Synthase"/>
    <property type="match status" value="1"/>
</dbReference>
<dbReference type="InterPro" id="IPR039702">
    <property type="entry name" value="FPS1-like"/>
</dbReference>
<comment type="similarity">
    <text evidence="2 7">Belongs to the FPP/GGPP synthase family.</text>
</comment>
<evidence type="ECO:0000256" key="2">
    <source>
        <dbReference type="ARBA" id="ARBA00006706"/>
    </source>
</evidence>
<evidence type="ECO:0000256" key="5">
    <source>
        <dbReference type="ARBA" id="ARBA00022842"/>
    </source>
</evidence>
<reference evidence="9" key="1">
    <citation type="journal article" date="2010" name="BMC Plant Biol.">
        <title>Comparison of 454-ESTs from Huperzia serrata and Phlegmariurus carinatus reveals putative genes involved in lycopodium alkaloid biosynthesis and developmental regulation.</title>
        <authorList>
            <person name="Luo H."/>
            <person name="Li Y."/>
            <person name="Sun C."/>
            <person name="Wu Q."/>
            <person name="Song J."/>
            <person name="Sun Y."/>
            <person name="Steinmetz A."/>
            <person name="Chen S."/>
        </authorList>
    </citation>
    <scope>NUCLEOTIDE SEQUENCE</scope>
</reference>
<dbReference type="GO" id="GO:0004337">
    <property type="term" value="F:(2E,6E)-farnesyl diphosphate synthase activity"/>
    <property type="evidence" value="ECO:0007669"/>
    <property type="project" value="UniProtKB-EC"/>
</dbReference>
<keyword evidence="5" id="KW-0460">Magnesium</keyword>
<organism evidence="9">
    <name type="scientific">Huperzia serrata</name>
    <name type="common">Toothed club-moss</name>
    <name type="synonym">Lycopodium serratum</name>
    <dbReference type="NCBI Taxonomy" id="355589"/>
    <lineage>
        <taxon>Eukaryota</taxon>
        <taxon>Viridiplantae</taxon>
        <taxon>Streptophyta</taxon>
        <taxon>Embryophyta</taxon>
        <taxon>Tracheophyta</taxon>
        <taxon>Lycopodiopsida</taxon>
        <taxon>Lycopodiales</taxon>
        <taxon>Lycopodiaceae</taxon>
        <taxon>Huperzioideae</taxon>
        <taxon>Huperzia</taxon>
    </lineage>
</organism>
<dbReference type="PANTHER" id="PTHR11525:SF0">
    <property type="entry name" value="FARNESYL PYROPHOSPHATE SYNTHASE"/>
    <property type="match status" value="1"/>
</dbReference>
<dbReference type="EC" id="2.5.1.10" evidence="9"/>
<dbReference type="InterPro" id="IPR033749">
    <property type="entry name" value="Polyprenyl_synt_CS"/>
</dbReference>
<name>I7C7X2_HUPSR</name>
<dbReference type="SUPFAM" id="SSF48576">
    <property type="entry name" value="Terpenoid synthases"/>
    <property type="match status" value="1"/>
</dbReference>
<evidence type="ECO:0000313" key="9">
    <source>
        <dbReference type="EMBL" id="AFO53556.1"/>
    </source>
</evidence>